<dbReference type="EMBL" id="JAWDGP010005963">
    <property type="protein sequence ID" value="KAK3749060.1"/>
    <property type="molecule type" value="Genomic_DNA"/>
</dbReference>
<dbReference type="Proteomes" id="UP001283361">
    <property type="component" value="Unassembled WGS sequence"/>
</dbReference>
<keyword evidence="3" id="KW-1185">Reference proteome</keyword>
<evidence type="ECO:0000313" key="3">
    <source>
        <dbReference type="Proteomes" id="UP001283361"/>
    </source>
</evidence>
<feature type="region of interest" description="Disordered" evidence="1">
    <location>
        <begin position="82"/>
        <end position="134"/>
    </location>
</feature>
<feature type="compositionally biased region" description="Polar residues" evidence="1">
    <location>
        <begin position="111"/>
        <end position="127"/>
    </location>
</feature>
<evidence type="ECO:0000313" key="2">
    <source>
        <dbReference type="EMBL" id="KAK3749060.1"/>
    </source>
</evidence>
<name>A0AAE0YLD4_9GAST</name>
<comment type="caution">
    <text evidence="2">The sequence shown here is derived from an EMBL/GenBank/DDBJ whole genome shotgun (WGS) entry which is preliminary data.</text>
</comment>
<accession>A0AAE0YLD4</accession>
<feature type="compositionally biased region" description="Low complexity" evidence="1">
    <location>
        <begin position="88"/>
        <end position="102"/>
    </location>
</feature>
<gene>
    <name evidence="2" type="ORF">RRG08_034035</name>
</gene>
<protein>
    <submittedName>
        <fullName evidence="2">Uncharacterized protein</fullName>
    </submittedName>
</protein>
<sequence>MWGSGTCSSTLNSVKRNCKTYNNTNSHVTLTFNPVRDSILRSRVGAPPVPSSGDPDKRCQCPTRFAIPHTLQPVTWWFRQQQSLGGPTSSSTATTTTIASSSPGVTHPSDYKQTCESSLPPAQTEVSGQRAGRW</sequence>
<proteinExistence type="predicted"/>
<dbReference type="AlphaFoldDB" id="A0AAE0YLD4"/>
<evidence type="ECO:0000256" key="1">
    <source>
        <dbReference type="SAM" id="MobiDB-lite"/>
    </source>
</evidence>
<organism evidence="2 3">
    <name type="scientific">Elysia crispata</name>
    <name type="common">lettuce slug</name>
    <dbReference type="NCBI Taxonomy" id="231223"/>
    <lineage>
        <taxon>Eukaryota</taxon>
        <taxon>Metazoa</taxon>
        <taxon>Spiralia</taxon>
        <taxon>Lophotrochozoa</taxon>
        <taxon>Mollusca</taxon>
        <taxon>Gastropoda</taxon>
        <taxon>Heterobranchia</taxon>
        <taxon>Euthyneura</taxon>
        <taxon>Panpulmonata</taxon>
        <taxon>Sacoglossa</taxon>
        <taxon>Placobranchoidea</taxon>
        <taxon>Plakobranchidae</taxon>
        <taxon>Elysia</taxon>
    </lineage>
</organism>
<reference evidence="2" key="1">
    <citation type="journal article" date="2023" name="G3 (Bethesda)">
        <title>A reference genome for the long-term kleptoplast-retaining sea slug Elysia crispata morphotype clarki.</title>
        <authorList>
            <person name="Eastman K.E."/>
            <person name="Pendleton A.L."/>
            <person name="Shaikh M.A."/>
            <person name="Suttiyut T."/>
            <person name="Ogas R."/>
            <person name="Tomko P."/>
            <person name="Gavelis G."/>
            <person name="Widhalm J.R."/>
            <person name="Wisecaver J.H."/>
        </authorList>
    </citation>
    <scope>NUCLEOTIDE SEQUENCE</scope>
    <source>
        <strain evidence="2">ECLA1</strain>
    </source>
</reference>